<accession>A0A0D3IVU5</accession>
<evidence type="ECO:0000313" key="4">
    <source>
        <dbReference type="Proteomes" id="UP000013827"/>
    </source>
</evidence>
<dbReference type="Gene3D" id="3.40.1350.60">
    <property type="match status" value="1"/>
</dbReference>
<dbReference type="InterPro" id="IPR005224">
    <property type="entry name" value="SfsA"/>
</dbReference>
<feature type="compositionally biased region" description="Basic and acidic residues" evidence="1">
    <location>
        <begin position="1"/>
        <end position="10"/>
    </location>
</feature>
<feature type="compositionally biased region" description="Low complexity" evidence="1">
    <location>
        <begin position="11"/>
        <end position="20"/>
    </location>
</feature>
<organism evidence="3 4">
    <name type="scientific">Emiliania huxleyi (strain CCMP1516)</name>
    <dbReference type="NCBI Taxonomy" id="280463"/>
    <lineage>
        <taxon>Eukaryota</taxon>
        <taxon>Haptista</taxon>
        <taxon>Haptophyta</taxon>
        <taxon>Prymnesiophyceae</taxon>
        <taxon>Isochrysidales</taxon>
        <taxon>Noelaerhabdaceae</taxon>
        <taxon>Emiliania</taxon>
    </lineage>
</organism>
<protein>
    <recommendedName>
        <fullName evidence="2">Sugar fermentation stimulation protein C-terminal domain-containing protein</fullName>
    </recommendedName>
</protein>
<dbReference type="GO" id="GO:0003677">
    <property type="term" value="F:DNA binding"/>
    <property type="evidence" value="ECO:0007669"/>
    <property type="project" value="InterPro"/>
</dbReference>
<dbReference type="OMA" id="GIFPWGK"/>
<dbReference type="AlphaFoldDB" id="A0A0D3IVU5"/>
<dbReference type="PANTHER" id="PTHR30545:SF3">
    <property type="entry name" value="SUGAR FERMENTATION STIMULATION PROTEIN C-TERMINAL DOMAIN-CONTAINING PROTEIN"/>
    <property type="match status" value="1"/>
</dbReference>
<feature type="domain" description="Sugar fermentation stimulation protein C-terminal" evidence="2">
    <location>
        <begin position="303"/>
        <end position="352"/>
    </location>
</feature>
<reference evidence="4" key="1">
    <citation type="journal article" date="2013" name="Nature">
        <title>Pan genome of the phytoplankton Emiliania underpins its global distribution.</title>
        <authorList>
            <person name="Read B.A."/>
            <person name="Kegel J."/>
            <person name="Klute M.J."/>
            <person name="Kuo A."/>
            <person name="Lefebvre S.C."/>
            <person name="Maumus F."/>
            <person name="Mayer C."/>
            <person name="Miller J."/>
            <person name="Monier A."/>
            <person name="Salamov A."/>
            <person name="Young J."/>
            <person name="Aguilar M."/>
            <person name="Claverie J.M."/>
            <person name="Frickenhaus S."/>
            <person name="Gonzalez K."/>
            <person name="Herman E.K."/>
            <person name="Lin Y.C."/>
            <person name="Napier J."/>
            <person name="Ogata H."/>
            <person name="Sarno A.F."/>
            <person name="Shmutz J."/>
            <person name="Schroeder D."/>
            <person name="de Vargas C."/>
            <person name="Verret F."/>
            <person name="von Dassow P."/>
            <person name="Valentin K."/>
            <person name="Van de Peer Y."/>
            <person name="Wheeler G."/>
            <person name="Dacks J.B."/>
            <person name="Delwiche C.F."/>
            <person name="Dyhrman S.T."/>
            <person name="Glockner G."/>
            <person name="John U."/>
            <person name="Richards T."/>
            <person name="Worden A.Z."/>
            <person name="Zhang X."/>
            <person name="Grigoriev I.V."/>
            <person name="Allen A.E."/>
            <person name="Bidle K."/>
            <person name="Borodovsky M."/>
            <person name="Bowler C."/>
            <person name="Brownlee C."/>
            <person name="Cock J.M."/>
            <person name="Elias M."/>
            <person name="Gladyshev V.N."/>
            <person name="Groth M."/>
            <person name="Guda C."/>
            <person name="Hadaegh A."/>
            <person name="Iglesias-Rodriguez M.D."/>
            <person name="Jenkins J."/>
            <person name="Jones B.M."/>
            <person name="Lawson T."/>
            <person name="Leese F."/>
            <person name="Lindquist E."/>
            <person name="Lobanov A."/>
            <person name="Lomsadze A."/>
            <person name="Malik S.B."/>
            <person name="Marsh M.E."/>
            <person name="Mackinder L."/>
            <person name="Mock T."/>
            <person name="Mueller-Roeber B."/>
            <person name="Pagarete A."/>
            <person name="Parker M."/>
            <person name="Probert I."/>
            <person name="Quesneville H."/>
            <person name="Raines C."/>
            <person name="Rensing S.A."/>
            <person name="Riano-Pachon D.M."/>
            <person name="Richier S."/>
            <person name="Rokitta S."/>
            <person name="Shiraiwa Y."/>
            <person name="Soanes D.M."/>
            <person name="van der Giezen M."/>
            <person name="Wahlund T.M."/>
            <person name="Williams B."/>
            <person name="Wilson W."/>
            <person name="Wolfe G."/>
            <person name="Wurch L.L."/>
        </authorList>
    </citation>
    <scope>NUCLEOTIDE SEQUENCE</scope>
</reference>
<sequence>MSKRAREPRTTRAASAAKRTASAVAPVAAKTAIAALALSARAPQPLFALADEDSLVPGVVLRRPSARNKSPYVGDVQLSDGRVAIAHMPSMDMGGKCVPGAAVLLKTQIDKATKLPIGPDVVGKYGTPKCEFILKLLRCTEPENASAAGGGCWVGAHPSLGEKAANALIAGGSLESELGEIAKIEREVPNVAGTDMRCDFLLTHRDRSKTILEVKTVVDTDYDPAISPPERFPNRKCVFLGKGSPYARAAIFPWGNSNQKGPDGEKVVSARAIKHVRELTAIARGEKREAPPEGTKAESSPPLRACVLFIVVRSDATYFRPNEEACPSFARYLREAQQAGVRVLARRVRWGEEAIKGEALGAAIDDGPLRVELSEGSVD</sequence>
<evidence type="ECO:0000256" key="1">
    <source>
        <dbReference type="SAM" id="MobiDB-lite"/>
    </source>
</evidence>
<dbReference type="InterPro" id="IPR040452">
    <property type="entry name" value="SfsA_C"/>
</dbReference>
<dbReference type="PANTHER" id="PTHR30545">
    <property type="entry name" value="SUGAR FERMENTATION STIMULATION PROTEIN A"/>
    <property type="match status" value="1"/>
</dbReference>
<feature type="region of interest" description="Disordered" evidence="1">
    <location>
        <begin position="1"/>
        <end position="20"/>
    </location>
</feature>
<name>A0A0D3IVU5_EMIH1</name>
<dbReference type="Proteomes" id="UP000013827">
    <property type="component" value="Unassembled WGS sequence"/>
</dbReference>
<dbReference type="RefSeq" id="XP_005767809.1">
    <property type="nucleotide sequence ID" value="XM_005767752.1"/>
</dbReference>
<dbReference type="eggNOG" id="ENOG502RYUS">
    <property type="taxonomic scope" value="Eukaryota"/>
</dbReference>
<reference evidence="3" key="2">
    <citation type="submission" date="2024-10" db="UniProtKB">
        <authorList>
            <consortium name="EnsemblProtists"/>
        </authorList>
    </citation>
    <scope>IDENTIFICATION</scope>
</reference>
<dbReference type="EnsemblProtists" id="EOD15380">
    <property type="protein sequence ID" value="EOD15380"/>
    <property type="gene ID" value="EMIHUDRAFT_436816"/>
</dbReference>
<dbReference type="KEGG" id="ehx:EMIHUDRAFT_436816"/>
<evidence type="ECO:0000313" key="3">
    <source>
        <dbReference type="EnsemblProtists" id="EOD15380"/>
    </source>
</evidence>
<dbReference type="PaxDb" id="2903-EOD15380"/>
<keyword evidence="4" id="KW-1185">Reference proteome</keyword>
<proteinExistence type="predicted"/>
<dbReference type="HOGENOM" id="CLU_049397_0_0_1"/>
<dbReference type="GeneID" id="17261526"/>
<dbReference type="Pfam" id="PF03749">
    <property type="entry name" value="SfsA"/>
    <property type="match status" value="1"/>
</dbReference>
<evidence type="ECO:0000259" key="2">
    <source>
        <dbReference type="Pfam" id="PF03749"/>
    </source>
</evidence>